<dbReference type="Ensembl" id="ENSOTST00005156525.1">
    <property type="protein sequence ID" value="ENSOTSP00005142586.1"/>
    <property type="gene ID" value="ENSOTSG00005005188.2"/>
</dbReference>
<organism evidence="2 3">
    <name type="scientific">Oncorhynchus tshawytscha</name>
    <name type="common">Chinook salmon</name>
    <name type="synonym">Salmo tshawytscha</name>
    <dbReference type="NCBI Taxonomy" id="74940"/>
    <lineage>
        <taxon>Eukaryota</taxon>
        <taxon>Metazoa</taxon>
        <taxon>Chordata</taxon>
        <taxon>Craniata</taxon>
        <taxon>Vertebrata</taxon>
        <taxon>Euteleostomi</taxon>
        <taxon>Actinopterygii</taxon>
        <taxon>Neopterygii</taxon>
        <taxon>Teleostei</taxon>
        <taxon>Protacanthopterygii</taxon>
        <taxon>Salmoniformes</taxon>
        <taxon>Salmonidae</taxon>
        <taxon>Salmoninae</taxon>
        <taxon>Oncorhynchus</taxon>
    </lineage>
</organism>
<name>A0AAZ3RMG7_ONCTS</name>
<dbReference type="GeneTree" id="ENSGT00940000156808"/>
<reference evidence="3" key="1">
    <citation type="journal article" date="2018" name="PLoS ONE">
        <title>Chinook salmon (Oncorhynchus tshawytscha) genome and transcriptome.</title>
        <authorList>
            <person name="Christensen K.A."/>
            <person name="Leong J.S."/>
            <person name="Sakhrani D."/>
            <person name="Biagi C.A."/>
            <person name="Minkley D.R."/>
            <person name="Withler R.E."/>
            <person name="Rondeau E.B."/>
            <person name="Koop B.F."/>
            <person name="Devlin R.H."/>
        </authorList>
    </citation>
    <scope>NUCLEOTIDE SEQUENCE [LARGE SCALE GENOMIC DNA]</scope>
</reference>
<feature type="domain" description="C20G8.02-like WWE" evidence="1">
    <location>
        <begin position="22"/>
        <end position="87"/>
    </location>
</feature>
<dbReference type="InterPro" id="IPR057826">
    <property type="entry name" value="WWE_C20G8.02"/>
</dbReference>
<dbReference type="Pfam" id="PF23463">
    <property type="entry name" value="WWE_2"/>
    <property type="match status" value="1"/>
</dbReference>
<dbReference type="GO" id="GO:0004620">
    <property type="term" value="F:phospholipase activity"/>
    <property type="evidence" value="ECO:0007669"/>
    <property type="project" value="TreeGrafter"/>
</dbReference>
<dbReference type="AlphaFoldDB" id="A0AAZ3RMG7"/>
<evidence type="ECO:0000259" key="1">
    <source>
        <dbReference type="Pfam" id="PF23463"/>
    </source>
</evidence>
<evidence type="ECO:0000313" key="3">
    <source>
        <dbReference type="Proteomes" id="UP000694402"/>
    </source>
</evidence>
<accession>A0AAZ3RMG7</accession>
<keyword evidence="3" id="KW-1185">Reference proteome</keyword>
<gene>
    <name evidence="2" type="primary">DDHD2</name>
</gene>
<dbReference type="PANTHER" id="PTHR23509:SF7">
    <property type="entry name" value="PHOSPHOLIPASE DDHD2"/>
    <property type="match status" value="1"/>
</dbReference>
<proteinExistence type="predicted"/>
<evidence type="ECO:0000313" key="2">
    <source>
        <dbReference type="Ensembl" id="ENSOTSP00005142586.1"/>
    </source>
</evidence>
<dbReference type="PANTHER" id="PTHR23509">
    <property type="entry name" value="PA-PL1 PHOSPHOLIPASE FAMILY"/>
    <property type="match status" value="1"/>
</dbReference>
<sequence>MNGMIEGVYEPVEHHWFHCEQQVDCKDSWFPFNREDSSRLEEAHKHGETRGVEEMVVATEGRRFDVRLKERRRYAVYWEQPPSEVRRCSWFHKGDKDISYTPYPEHTSLILEVGHSLKQQRVPYIVYRAWTIEVHYIGAISDTHKCQSLQIDTISTLIPWCLSLYHSF</sequence>
<dbReference type="InterPro" id="IPR058055">
    <property type="entry name" value="PA-PLA1"/>
</dbReference>
<dbReference type="GO" id="GO:0030134">
    <property type="term" value="C:COPII-coated ER to Golgi transport vesicle"/>
    <property type="evidence" value="ECO:0007669"/>
    <property type="project" value="TreeGrafter"/>
</dbReference>
<dbReference type="Proteomes" id="UP000694402">
    <property type="component" value="Unassembled WGS sequence"/>
</dbReference>
<protein>
    <recommendedName>
        <fullName evidence="1">C20G8.02-like WWE domain-containing protein</fullName>
    </recommendedName>
</protein>
<reference evidence="2" key="2">
    <citation type="submission" date="2025-08" db="UniProtKB">
        <authorList>
            <consortium name="Ensembl"/>
        </authorList>
    </citation>
    <scope>IDENTIFICATION</scope>
</reference>
<reference evidence="2" key="3">
    <citation type="submission" date="2025-09" db="UniProtKB">
        <authorList>
            <consortium name="Ensembl"/>
        </authorList>
    </citation>
    <scope>IDENTIFICATION</scope>
</reference>
<dbReference type="GO" id="GO:0004806">
    <property type="term" value="F:triacylglycerol lipase activity"/>
    <property type="evidence" value="ECO:0007669"/>
    <property type="project" value="TreeGrafter"/>
</dbReference>